<feature type="region of interest" description="Disordered" evidence="8">
    <location>
        <begin position="437"/>
        <end position="639"/>
    </location>
</feature>
<feature type="region of interest" description="Disordered" evidence="8">
    <location>
        <begin position="1248"/>
        <end position="1391"/>
    </location>
</feature>
<feature type="region of interest" description="Disordered" evidence="8">
    <location>
        <begin position="694"/>
        <end position="714"/>
    </location>
</feature>
<feature type="domain" description="C2H2-type" evidence="9">
    <location>
        <begin position="1394"/>
        <end position="1421"/>
    </location>
</feature>
<dbReference type="FunFam" id="3.30.160.60:FF:000446">
    <property type="entry name" value="Zinc finger protein"/>
    <property type="match status" value="1"/>
</dbReference>
<dbReference type="Pfam" id="PF13912">
    <property type="entry name" value="zf-C2H2_6"/>
    <property type="match status" value="2"/>
</dbReference>
<feature type="compositionally biased region" description="Basic and acidic residues" evidence="8">
    <location>
        <begin position="476"/>
        <end position="495"/>
    </location>
</feature>
<proteinExistence type="predicted"/>
<feature type="compositionally biased region" description="Acidic residues" evidence="8">
    <location>
        <begin position="1338"/>
        <end position="1365"/>
    </location>
</feature>
<feature type="compositionally biased region" description="Acidic residues" evidence="8">
    <location>
        <begin position="526"/>
        <end position="553"/>
    </location>
</feature>
<keyword evidence="6" id="KW-0539">Nucleus</keyword>
<dbReference type="InterPro" id="IPR038122">
    <property type="entry name" value="PFU_sf"/>
</dbReference>
<feature type="non-terminal residue" evidence="11">
    <location>
        <position position="1"/>
    </location>
</feature>
<evidence type="ECO:0000259" key="9">
    <source>
        <dbReference type="PROSITE" id="PS50157"/>
    </source>
</evidence>
<keyword evidence="5" id="KW-0862">Zinc</keyword>
<dbReference type="Pfam" id="PF00096">
    <property type="entry name" value="zf-C2H2"/>
    <property type="match status" value="2"/>
</dbReference>
<evidence type="ECO:0000313" key="12">
    <source>
        <dbReference type="Proteomes" id="UP001066276"/>
    </source>
</evidence>
<comment type="caution">
    <text evidence="11">The sequence shown here is derived from an EMBL/GenBank/DDBJ whole genome shotgun (WGS) entry which is preliminary data.</text>
</comment>
<comment type="subcellular location">
    <subcellularLocation>
        <location evidence="1">Nucleus</location>
    </subcellularLocation>
</comment>
<feature type="domain" description="C2H2-type" evidence="9">
    <location>
        <begin position="1509"/>
        <end position="1536"/>
    </location>
</feature>
<feature type="domain" description="C2H2-type" evidence="9">
    <location>
        <begin position="1534"/>
        <end position="1556"/>
    </location>
</feature>
<feature type="compositionally biased region" description="Basic and acidic residues" evidence="8">
    <location>
        <begin position="571"/>
        <end position="590"/>
    </location>
</feature>
<feature type="non-terminal residue" evidence="11">
    <location>
        <position position="1581"/>
    </location>
</feature>
<feature type="domain" description="C2H2-type" evidence="9">
    <location>
        <begin position="1450"/>
        <end position="1477"/>
    </location>
</feature>
<evidence type="ECO:0000256" key="3">
    <source>
        <dbReference type="ARBA" id="ARBA00022737"/>
    </source>
</evidence>
<dbReference type="Proteomes" id="UP001066276">
    <property type="component" value="Chromosome 12"/>
</dbReference>
<feature type="compositionally biased region" description="Basic and acidic residues" evidence="8">
    <location>
        <begin position="509"/>
        <end position="525"/>
    </location>
</feature>
<keyword evidence="3" id="KW-0677">Repeat</keyword>
<evidence type="ECO:0000256" key="7">
    <source>
        <dbReference type="PROSITE-ProRule" id="PRU00042"/>
    </source>
</evidence>
<evidence type="ECO:0000259" key="10">
    <source>
        <dbReference type="PROSITE" id="PS51394"/>
    </source>
</evidence>
<dbReference type="InterPro" id="IPR036236">
    <property type="entry name" value="Znf_C2H2_sf"/>
</dbReference>
<evidence type="ECO:0000256" key="2">
    <source>
        <dbReference type="ARBA" id="ARBA00022723"/>
    </source>
</evidence>
<dbReference type="SMART" id="SM00355">
    <property type="entry name" value="ZnF_C2H2"/>
    <property type="match status" value="6"/>
</dbReference>
<dbReference type="SUPFAM" id="SSF57667">
    <property type="entry name" value="beta-beta-alpha zinc fingers"/>
    <property type="match status" value="4"/>
</dbReference>
<evidence type="ECO:0000256" key="5">
    <source>
        <dbReference type="ARBA" id="ARBA00022833"/>
    </source>
</evidence>
<feature type="compositionally biased region" description="Low complexity" evidence="8">
    <location>
        <begin position="1178"/>
        <end position="1187"/>
    </location>
</feature>
<keyword evidence="4 7" id="KW-0863">Zinc-finger</keyword>
<dbReference type="PROSITE" id="PS51394">
    <property type="entry name" value="PFU"/>
    <property type="match status" value="1"/>
</dbReference>
<evidence type="ECO:0000256" key="8">
    <source>
        <dbReference type="SAM" id="MobiDB-lite"/>
    </source>
</evidence>
<feature type="compositionally biased region" description="Basic and acidic residues" evidence="8">
    <location>
        <begin position="445"/>
        <end position="458"/>
    </location>
</feature>
<dbReference type="PROSITE" id="PS50157">
    <property type="entry name" value="ZINC_FINGER_C2H2_2"/>
    <property type="match status" value="6"/>
</dbReference>
<feature type="compositionally biased region" description="Polar residues" evidence="8">
    <location>
        <begin position="618"/>
        <end position="634"/>
    </location>
</feature>
<feature type="domain" description="C2H2-type" evidence="9">
    <location>
        <begin position="1478"/>
        <end position="1505"/>
    </location>
</feature>
<evidence type="ECO:0000256" key="1">
    <source>
        <dbReference type="ARBA" id="ARBA00004123"/>
    </source>
</evidence>
<name>A0AAV7KRX2_PLEWA</name>
<protein>
    <submittedName>
        <fullName evidence="11">Uncharacterized protein</fullName>
    </submittedName>
</protein>
<dbReference type="InterPro" id="IPR015155">
    <property type="entry name" value="PFU"/>
</dbReference>
<dbReference type="GO" id="GO:0005634">
    <property type="term" value="C:nucleus"/>
    <property type="evidence" value="ECO:0007669"/>
    <property type="project" value="UniProtKB-SubCell"/>
</dbReference>
<feature type="region of interest" description="Disordered" evidence="8">
    <location>
        <begin position="920"/>
        <end position="1059"/>
    </location>
</feature>
<sequence length="1581" mass="173942">CPDYPGTTMDSLIKFLRGIKPTQVGFNNSVPEGLKHESYFVLPDRDPENVKVIPGSKEGEKSLIVDVKVEDDGCSASEKRWSKVVEGSHEETPQTSEKLFYEGQEYDFLFTVNMAETGLSHMLPYNKNANPWFAAYSFLQKHHLDLILLDKLAKFIIEKTGGQTNMYANPFTDPVSDMSVRANIKQEYTDTEVSASQHQQSLIAANTQLHQHSAVGAIALLPKLETLVTTQQEYSSTGNAQQQMPSVANANPQTLIAKAHQLTFEEVLHNFCEIQDSEDRVAAPVDPDAQSTWHALDELLKKLDNEIEGIMLQWEVGPAETRAPSPDFEDVYTYPLITRNGSWRHLLGLHDLSEETGYDIAQMDREALQRLEDSELQQLSGNNQFPRGTESYVPKKPQASIRSISEAPAALSPFTSGWDSLAKKFCSKTSQRINPALAKTQHSSAAEHHQQAIREKESSISPAYLHRQRACRKRPHSPEPEETSKCMYRLREKRAQVKYTFDDDDEEKDKENDSWSDRSSEKSWTCDEDDEEEDEEDAVEMNEDDLSENEEEFQNCARRKRRPTKSRSSVKLRDAVREGSRAFPTKDSRVPPKTLSCSQSEKQSLEFPTKDSQLPPKTLSSSESEKQSFNTAVPSPNDAVTLKCIPGPLALPGPIRTSLSSPLLSKRALTYSDRAAVTPCSASSDNIANQHMANNHSVPSASTDVGQNSDAGSQSLAQTSRNNLVTVSRPVSQPATALVLSAPAPQLHQPANTTLLVPTGTNNSQMSLLMLTLPSSPHNLPGMGPSQNNNAISQPTALLISTTSPVLTFSLALQNENSAGANTSFQLVNTSAINNLGGNVQKVASSLSSSGPGCKNTLPTSQNISHLKTSRSSDQTVSSLTLSYSTLRNKGVNFSKSPLSYLSQLVSSVSDNNHFIPVLPRRKNRAKKKDQPVKFPSHLFQSSESRKEQVLPDNTPTETSNHAEQNARLDNPKETTPLTLSSPEDEKTLPVNTTSQQRNCPASSNDMIPLPVGSSDPLPHLTPLSNEEQNQTSNDTPDRPNHCTSHLTHPSPPPSPINNQRLTSIITAQLPNAPLSNNQVSEPQAVPLPRLASSVLSSEHPLPLNTAPQLLSAPQNAKELLSHPLTPPPDILATQIVTDIKDSPKASSPIVIPSFSSENKGNHPSSATPEPLDCLGNSALTSASQSAAPPPSALPSPKSSLPGNPTTPIQKHKLNVDYLDKQLGVKGLSQLSSSVSVALQRMPTNVLPPFLNKKRENSNENKAVLPASLSLTSSSLTEESPGRPSSPRHGKRTSSGYSIRVSQKKVNYTSVEDGDEDNACSKGSGSSCGVGSGSSGMESDESVSEEEVSSEAEEEEMSPTSDEECSMTSSSQSKTRKKAANKHRSKGEKQSRTYQCKHCPYTSNYYSNVKKHEHKHTGARPYLCPVCGKDFSDPSARKSHQIKHSGVREYKCTKCVKEFYAKHLLKIHMRTHDGIRPYSCTECEKSYTTLPSLREHMIKHLPSDKEKTFVCKECNKSFITTRALKMHKRSHTLYKCDKCEAVFFRKCILTFHKLSHRVVQTCEKCLEEFQGDHVCSVYKDD</sequence>
<feature type="compositionally biased region" description="Basic residues" evidence="8">
    <location>
        <begin position="557"/>
        <end position="570"/>
    </location>
</feature>
<evidence type="ECO:0000256" key="6">
    <source>
        <dbReference type="ARBA" id="ARBA00023242"/>
    </source>
</evidence>
<dbReference type="PANTHER" id="PTHR24381:SF393">
    <property type="entry name" value="CHROMATIN-LINKED ADAPTOR FOR MSL PROTEINS, ISOFORM B"/>
    <property type="match status" value="1"/>
</dbReference>
<dbReference type="GO" id="GO:0000981">
    <property type="term" value="F:DNA-binding transcription factor activity, RNA polymerase II-specific"/>
    <property type="evidence" value="ECO:0007669"/>
    <property type="project" value="TreeGrafter"/>
</dbReference>
<dbReference type="PROSITE" id="PS00028">
    <property type="entry name" value="ZINC_FINGER_C2H2_1"/>
    <property type="match status" value="5"/>
</dbReference>
<dbReference type="GO" id="GO:0000977">
    <property type="term" value="F:RNA polymerase II transcription regulatory region sequence-specific DNA binding"/>
    <property type="evidence" value="ECO:0007669"/>
    <property type="project" value="TreeGrafter"/>
</dbReference>
<feature type="compositionally biased region" description="Polar residues" evidence="8">
    <location>
        <begin position="1293"/>
        <end position="1310"/>
    </location>
</feature>
<gene>
    <name evidence="11" type="ORF">NDU88_001609</name>
</gene>
<feature type="compositionally biased region" description="Polar residues" evidence="8">
    <location>
        <begin position="1154"/>
        <end position="1168"/>
    </location>
</feature>
<evidence type="ECO:0000256" key="4">
    <source>
        <dbReference type="ARBA" id="ARBA00022771"/>
    </source>
</evidence>
<dbReference type="Gene3D" id="3.30.160.60">
    <property type="entry name" value="Classic Zinc Finger"/>
    <property type="match status" value="4"/>
</dbReference>
<dbReference type="GO" id="GO:0008270">
    <property type="term" value="F:zinc ion binding"/>
    <property type="evidence" value="ECO:0007669"/>
    <property type="project" value="UniProtKB-KW"/>
</dbReference>
<accession>A0AAV7KRX2</accession>
<feature type="compositionally biased region" description="Low complexity" evidence="8">
    <location>
        <begin position="1268"/>
        <end position="1279"/>
    </location>
</feature>
<feature type="compositionally biased region" description="Basic residues" evidence="8">
    <location>
        <begin position="1374"/>
        <end position="1386"/>
    </location>
</feature>
<dbReference type="Pfam" id="PF09070">
    <property type="entry name" value="PFU"/>
    <property type="match status" value="1"/>
</dbReference>
<reference evidence="11" key="1">
    <citation type="journal article" date="2022" name="bioRxiv">
        <title>Sequencing and chromosome-scale assembly of the giantPleurodeles waltlgenome.</title>
        <authorList>
            <person name="Brown T."/>
            <person name="Elewa A."/>
            <person name="Iarovenko S."/>
            <person name="Subramanian E."/>
            <person name="Araus A.J."/>
            <person name="Petzold A."/>
            <person name="Susuki M."/>
            <person name="Suzuki K.-i.T."/>
            <person name="Hayashi T."/>
            <person name="Toyoda A."/>
            <person name="Oliveira C."/>
            <person name="Osipova E."/>
            <person name="Leigh N.D."/>
            <person name="Simon A."/>
            <person name="Yun M.H."/>
        </authorList>
    </citation>
    <scope>NUCLEOTIDE SEQUENCE</scope>
    <source>
        <strain evidence="11">20211129_DDA</strain>
        <tissue evidence="11">Liver</tissue>
    </source>
</reference>
<keyword evidence="2" id="KW-0479">Metal-binding</keyword>
<evidence type="ECO:0000313" key="11">
    <source>
        <dbReference type="EMBL" id="KAJ1081427.1"/>
    </source>
</evidence>
<dbReference type="EMBL" id="JANPWB010000016">
    <property type="protein sequence ID" value="KAJ1081427.1"/>
    <property type="molecule type" value="Genomic_DNA"/>
</dbReference>
<feature type="region of interest" description="Disordered" evidence="8">
    <location>
        <begin position="1144"/>
        <end position="1210"/>
    </location>
</feature>
<dbReference type="Gene3D" id="3.10.20.870">
    <property type="entry name" value="PFU (PLAA family ubiquitin binding), C-terminal domain"/>
    <property type="match status" value="1"/>
</dbReference>
<feature type="compositionally biased region" description="Polar residues" evidence="8">
    <location>
        <begin position="990"/>
        <end position="1006"/>
    </location>
</feature>
<organism evidence="11 12">
    <name type="scientific">Pleurodeles waltl</name>
    <name type="common">Iberian ribbed newt</name>
    <dbReference type="NCBI Taxonomy" id="8319"/>
    <lineage>
        <taxon>Eukaryota</taxon>
        <taxon>Metazoa</taxon>
        <taxon>Chordata</taxon>
        <taxon>Craniata</taxon>
        <taxon>Vertebrata</taxon>
        <taxon>Euteleostomi</taxon>
        <taxon>Amphibia</taxon>
        <taxon>Batrachia</taxon>
        <taxon>Caudata</taxon>
        <taxon>Salamandroidea</taxon>
        <taxon>Salamandridae</taxon>
        <taxon>Pleurodelinae</taxon>
        <taxon>Pleurodeles</taxon>
    </lineage>
</organism>
<dbReference type="InterPro" id="IPR013087">
    <property type="entry name" value="Znf_C2H2_type"/>
</dbReference>
<dbReference type="PANTHER" id="PTHR24381">
    <property type="entry name" value="ZINC FINGER PROTEIN"/>
    <property type="match status" value="1"/>
</dbReference>
<feature type="compositionally biased region" description="Polar residues" evidence="8">
    <location>
        <begin position="1023"/>
        <end position="1035"/>
    </location>
</feature>
<keyword evidence="12" id="KW-1185">Reference proteome</keyword>
<feature type="domain" description="C2H2-type" evidence="9">
    <location>
        <begin position="1422"/>
        <end position="1449"/>
    </location>
</feature>
<feature type="compositionally biased region" description="Basic residues" evidence="8">
    <location>
        <begin position="466"/>
        <end position="475"/>
    </location>
</feature>
<feature type="compositionally biased region" description="Polar residues" evidence="8">
    <location>
        <begin position="952"/>
        <end position="964"/>
    </location>
</feature>
<dbReference type="FunFam" id="3.30.160.60:FF:000870">
    <property type="entry name" value="zinc finger protein 197 isoform X1"/>
    <property type="match status" value="1"/>
</dbReference>
<feature type="domain" description="PFU" evidence="10">
    <location>
        <begin position="73"/>
        <end position="170"/>
    </location>
</feature>